<feature type="region of interest" description="Disordered" evidence="8">
    <location>
        <begin position="522"/>
        <end position="541"/>
    </location>
</feature>
<evidence type="ECO:0000313" key="11">
    <source>
        <dbReference type="Proteomes" id="UP000318141"/>
    </source>
</evidence>
<dbReference type="GO" id="GO:0009252">
    <property type="term" value="P:peptidoglycan biosynthetic process"/>
    <property type="evidence" value="ECO:0007669"/>
    <property type="project" value="UniProtKB-UniPathway"/>
</dbReference>
<evidence type="ECO:0000259" key="9">
    <source>
        <dbReference type="PROSITE" id="PS52029"/>
    </source>
</evidence>
<gene>
    <name evidence="10" type="ORF">L602_001000001070</name>
</gene>
<keyword evidence="3" id="KW-0808">Transferase</keyword>
<dbReference type="AlphaFoldDB" id="A0A562BUI1"/>
<dbReference type="InterPro" id="IPR052905">
    <property type="entry name" value="LD-transpeptidase_YkuD-like"/>
</dbReference>
<dbReference type="CDD" id="cd16913">
    <property type="entry name" value="YkuD_like"/>
    <property type="match status" value="1"/>
</dbReference>
<keyword evidence="4 7" id="KW-0133">Cell shape</keyword>
<evidence type="ECO:0000313" key="10">
    <source>
        <dbReference type="EMBL" id="TWG88908.1"/>
    </source>
</evidence>
<dbReference type="GO" id="GO:0008360">
    <property type="term" value="P:regulation of cell shape"/>
    <property type="evidence" value="ECO:0007669"/>
    <property type="project" value="UniProtKB-UniRule"/>
</dbReference>
<dbReference type="PROSITE" id="PS52029">
    <property type="entry name" value="LD_TPASE"/>
    <property type="match status" value="1"/>
</dbReference>
<feature type="active site" description="Nucleophile" evidence="7">
    <location>
        <position position="440"/>
    </location>
</feature>
<evidence type="ECO:0000256" key="8">
    <source>
        <dbReference type="SAM" id="MobiDB-lite"/>
    </source>
</evidence>
<comment type="pathway">
    <text evidence="1 7">Cell wall biogenesis; peptidoglycan biosynthesis.</text>
</comment>
<dbReference type="InterPro" id="IPR045380">
    <property type="entry name" value="LD_TPept_scaffold_dom"/>
</dbReference>
<dbReference type="InterPro" id="IPR002477">
    <property type="entry name" value="Peptidoglycan-bd-like"/>
</dbReference>
<name>A0A562BUI1_9BURK</name>
<dbReference type="GO" id="GO:0071555">
    <property type="term" value="P:cell wall organization"/>
    <property type="evidence" value="ECO:0007669"/>
    <property type="project" value="UniProtKB-UniRule"/>
</dbReference>
<dbReference type="InterPro" id="IPR038063">
    <property type="entry name" value="Transpep_catalytic_dom"/>
</dbReference>
<dbReference type="GO" id="GO:0016740">
    <property type="term" value="F:transferase activity"/>
    <property type="evidence" value="ECO:0007669"/>
    <property type="project" value="UniProtKB-KW"/>
</dbReference>
<dbReference type="Proteomes" id="UP000318141">
    <property type="component" value="Unassembled WGS sequence"/>
</dbReference>
<comment type="caution">
    <text evidence="10">The sequence shown here is derived from an EMBL/GenBank/DDBJ whole genome shotgun (WGS) entry which is preliminary data.</text>
</comment>
<dbReference type="Pfam" id="PF20142">
    <property type="entry name" value="Scaffold"/>
    <property type="match status" value="1"/>
</dbReference>
<protein>
    <submittedName>
        <fullName evidence="10">Murein L,D-transpeptidase YcbB/YkuD</fullName>
    </submittedName>
</protein>
<evidence type="ECO:0000256" key="3">
    <source>
        <dbReference type="ARBA" id="ARBA00022679"/>
    </source>
</evidence>
<evidence type="ECO:0000256" key="2">
    <source>
        <dbReference type="ARBA" id="ARBA00005992"/>
    </source>
</evidence>
<keyword evidence="6 7" id="KW-0961">Cell wall biogenesis/degradation</keyword>
<evidence type="ECO:0000256" key="6">
    <source>
        <dbReference type="ARBA" id="ARBA00023316"/>
    </source>
</evidence>
<dbReference type="UniPathway" id="UPA00219"/>
<dbReference type="InterPro" id="IPR036365">
    <property type="entry name" value="PGBD-like_sf"/>
</dbReference>
<evidence type="ECO:0000256" key="4">
    <source>
        <dbReference type="ARBA" id="ARBA00022960"/>
    </source>
</evidence>
<feature type="compositionally biased region" description="Basic and acidic residues" evidence="8">
    <location>
        <begin position="526"/>
        <end position="535"/>
    </location>
</feature>
<evidence type="ECO:0000256" key="5">
    <source>
        <dbReference type="ARBA" id="ARBA00022984"/>
    </source>
</evidence>
<dbReference type="Gene3D" id="1.10.101.10">
    <property type="entry name" value="PGBD-like superfamily/PGBD"/>
    <property type="match status" value="1"/>
</dbReference>
<feature type="domain" description="L,D-TPase catalytic" evidence="9">
    <location>
        <begin position="286"/>
        <end position="466"/>
    </location>
</feature>
<keyword evidence="5 7" id="KW-0573">Peptidoglycan synthesis</keyword>
<evidence type="ECO:0000256" key="7">
    <source>
        <dbReference type="PROSITE-ProRule" id="PRU01373"/>
    </source>
</evidence>
<dbReference type="PANTHER" id="PTHR41533">
    <property type="entry name" value="L,D-TRANSPEPTIDASE HI_1667-RELATED"/>
    <property type="match status" value="1"/>
</dbReference>
<feature type="active site" description="Proton donor/acceptor" evidence="7">
    <location>
        <position position="421"/>
    </location>
</feature>
<dbReference type="GO" id="GO:0004180">
    <property type="term" value="F:carboxypeptidase activity"/>
    <property type="evidence" value="ECO:0007669"/>
    <property type="project" value="UniProtKB-ARBA"/>
</dbReference>
<dbReference type="SUPFAM" id="SSF141523">
    <property type="entry name" value="L,D-transpeptidase catalytic domain-like"/>
    <property type="match status" value="1"/>
</dbReference>
<sequence>MTPPALIAFALPRSRLRHVASAVIACMLCWSAAAWSQPLWFIDGRPTPAARQAVEALANAATDGLEPQHYGAESLRQALAQAASGPGLPPDAIDRVDGTLTATMQQYLSDLHMGRVDPRKVHADFAVAEQPPFDPDAYLRAAVAANRLPAAIREAAPSFPLYGTLRDALARYRTLATTGQPYWNSPLPAPPGGKLTEGQPYGGLATMAQRLQALGDLPAGTPLPDRYSGPLVKAVQSFQARHGLQADGVVGRGTLAQLNTPPAARVRQIVLTMERLRWTPLGEGHRMIVVNIPEFMLRAYEWRDGKLDIKLEMKVIVGKALDTRTPVFKEDMRYIEFSPYWNVPPSIAKSEVIPRLRRDPGYFTRQGFEFVSGTQAVTTLTQANMDAVLNGQMRIRQRPGPLNALGDIKFVFPNNQNIYLHHTPTPQLFKRDRRDLSHGCIRVEAPVALAKFVLQDMPEWTEPRIREAMAKGKSRTVALAEPLPVVLAYGTAMARADGRVYFLPDIYGQDKVLDQALQQRSMQRLADTKPQRHEPTPTLKP</sequence>
<comment type="similarity">
    <text evidence="2">Belongs to the YkuD family.</text>
</comment>
<dbReference type="InterPro" id="IPR005490">
    <property type="entry name" value="LD_TPept_cat_dom"/>
</dbReference>
<dbReference type="Gene3D" id="2.40.440.10">
    <property type="entry name" value="L,D-transpeptidase catalytic domain-like"/>
    <property type="match status" value="1"/>
</dbReference>
<organism evidence="10 11">
    <name type="scientific">Cupriavidus gilardii J11</name>
    <dbReference type="NCBI Taxonomy" id="936133"/>
    <lineage>
        <taxon>Bacteria</taxon>
        <taxon>Pseudomonadati</taxon>
        <taxon>Pseudomonadota</taxon>
        <taxon>Betaproteobacteria</taxon>
        <taxon>Burkholderiales</taxon>
        <taxon>Burkholderiaceae</taxon>
        <taxon>Cupriavidus</taxon>
    </lineage>
</organism>
<dbReference type="InterPro" id="IPR036366">
    <property type="entry name" value="PGBDSf"/>
</dbReference>
<dbReference type="Pfam" id="PF01471">
    <property type="entry name" value="PG_binding_1"/>
    <property type="match status" value="1"/>
</dbReference>
<accession>A0A562BUI1</accession>
<proteinExistence type="inferred from homology"/>
<keyword evidence="11" id="KW-1185">Reference proteome</keyword>
<dbReference type="PANTHER" id="PTHR41533:SF2">
    <property type="entry name" value="BLR7131 PROTEIN"/>
    <property type="match status" value="1"/>
</dbReference>
<dbReference type="Pfam" id="PF03734">
    <property type="entry name" value="YkuD"/>
    <property type="match status" value="1"/>
</dbReference>
<reference evidence="10 11" key="1">
    <citation type="submission" date="2019-07" db="EMBL/GenBank/DDBJ databases">
        <title>Genome sequencing of lignin-degrading bacterial isolates.</title>
        <authorList>
            <person name="Gladden J."/>
        </authorList>
    </citation>
    <scope>NUCLEOTIDE SEQUENCE [LARGE SCALE GENOMIC DNA]</scope>
    <source>
        <strain evidence="10 11">J11</strain>
    </source>
</reference>
<dbReference type="SUPFAM" id="SSF47090">
    <property type="entry name" value="PGBD-like"/>
    <property type="match status" value="1"/>
</dbReference>
<evidence type="ECO:0000256" key="1">
    <source>
        <dbReference type="ARBA" id="ARBA00004752"/>
    </source>
</evidence>
<dbReference type="EMBL" id="VLJN01000002">
    <property type="protein sequence ID" value="TWG88908.1"/>
    <property type="molecule type" value="Genomic_DNA"/>
</dbReference>